<dbReference type="InterPro" id="IPR052077">
    <property type="entry name" value="CcrZ_PhaseVar_Mediator"/>
</dbReference>
<gene>
    <name evidence="2" type="ORF">ATZ33_15165</name>
    <name evidence="3" type="ORF">RV15_GL000005</name>
</gene>
<feature type="domain" description="Aminoglycoside phosphotransferase" evidence="1">
    <location>
        <begin position="40"/>
        <end position="222"/>
    </location>
</feature>
<dbReference type="PANTHER" id="PTHR40086:SF1">
    <property type="entry name" value="CELL CYCLE REGULATOR CCRZ"/>
    <property type="match status" value="1"/>
</dbReference>
<dbReference type="OrthoDB" id="3171511at2"/>
<dbReference type="EMBL" id="JXLC01000001">
    <property type="protein sequence ID" value="OJG93403.1"/>
    <property type="molecule type" value="Genomic_DNA"/>
</dbReference>
<accession>A0A0S3KEF2</accession>
<evidence type="ECO:0000313" key="4">
    <source>
        <dbReference type="Proteomes" id="UP000065511"/>
    </source>
</evidence>
<sequence length="259" mass="30101">MAFQLDKEWRLQPIKGATGQTFMGIRATERVFIKRNTSPLLAALSKEGIAPKLVWTKRTVTGDILTAQEWLDGQVLKAQEIGQRNDVVDVLYHLHHSHMLKSMLEKIGGQIYSPTMMLQAYGERLPKELQNNSYLARVYHYLQENIPNYSVHNYMVVHGDVNHRNWIVSNNYLYLVDWDSVMIADPALDLGMLLGHYVPRGSWNKWLLSYGMRPSEEALTRIKWYALFNFLQEILRHHQSGEKRAMNAEILKLKRAFGY</sequence>
<dbReference type="KEGG" id="ess:ATZ33_15165"/>
<reference evidence="3 5" key="1">
    <citation type="submission" date="2014-12" db="EMBL/GenBank/DDBJ databases">
        <title>Draft genome sequences of 29 type strains of Enterococci.</title>
        <authorList>
            <person name="Zhong Z."/>
            <person name="Sun Z."/>
            <person name="Liu W."/>
            <person name="Zhang W."/>
            <person name="Zhang H."/>
        </authorList>
    </citation>
    <scope>NUCLEOTIDE SEQUENCE [LARGE SCALE GENOMIC DNA]</scope>
    <source>
        <strain evidence="3 5">DSM 22801</strain>
    </source>
</reference>
<dbReference type="InterPro" id="IPR002575">
    <property type="entry name" value="Aminoglycoside_PTrfase"/>
</dbReference>
<dbReference type="PANTHER" id="PTHR40086">
    <property type="entry name" value="PHOSPHOTRANSFERASE YTMP-RELATED"/>
    <property type="match status" value="1"/>
</dbReference>
<proteinExistence type="predicted"/>
<dbReference type="EMBL" id="CP013614">
    <property type="protein sequence ID" value="ALS02666.1"/>
    <property type="molecule type" value="Genomic_DNA"/>
</dbReference>
<dbReference type="Proteomes" id="UP000183039">
    <property type="component" value="Unassembled WGS sequence"/>
</dbReference>
<name>A0A0S3KEF2_9ENTE</name>
<dbReference type="Pfam" id="PF01636">
    <property type="entry name" value="APH"/>
    <property type="match status" value="1"/>
</dbReference>
<evidence type="ECO:0000313" key="5">
    <source>
        <dbReference type="Proteomes" id="UP000183039"/>
    </source>
</evidence>
<dbReference type="Proteomes" id="UP000065511">
    <property type="component" value="Chromosome"/>
</dbReference>
<organism evidence="3 5">
    <name type="scientific">Enterococcus silesiacus</name>
    <dbReference type="NCBI Taxonomy" id="332949"/>
    <lineage>
        <taxon>Bacteria</taxon>
        <taxon>Bacillati</taxon>
        <taxon>Bacillota</taxon>
        <taxon>Bacilli</taxon>
        <taxon>Lactobacillales</taxon>
        <taxon>Enterococcaceae</taxon>
        <taxon>Enterococcus</taxon>
    </lineage>
</organism>
<evidence type="ECO:0000259" key="1">
    <source>
        <dbReference type="Pfam" id="PF01636"/>
    </source>
</evidence>
<evidence type="ECO:0000313" key="3">
    <source>
        <dbReference type="EMBL" id="OJG93403.1"/>
    </source>
</evidence>
<dbReference type="AlphaFoldDB" id="A0A0S3KEF2"/>
<protein>
    <submittedName>
        <fullName evidence="3">Aminoglycoside phosphotransferase</fullName>
    </submittedName>
</protein>
<keyword evidence="4" id="KW-1185">Reference proteome</keyword>
<dbReference type="InterPro" id="IPR011009">
    <property type="entry name" value="Kinase-like_dom_sf"/>
</dbReference>
<dbReference type="RefSeq" id="WP_071876017.1">
    <property type="nucleotide sequence ID" value="NZ_JXLC01000001.1"/>
</dbReference>
<dbReference type="SUPFAM" id="SSF56112">
    <property type="entry name" value="Protein kinase-like (PK-like)"/>
    <property type="match status" value="1"/>
</dbReference>
<evidence type="ECO:0000313" key="2">
    <source>
        <dbReference type="EMBL" id="ALS02666.1"/>
    </source>
</evidence>
<dbReference type="Gene3D" id="3.90.1200.10">
    <property type="match status" value="1"/>
</dbReference>
<reference evidence="2 4" key="2">
    <citation type="submission" date="2015-12" db="EMBL/GenBank/DDBJ databases">
        <authorList>
            <person name="Lauer A."/>
            <person name="Humrighouse B."/>
            <person name="Loparev V."/>
            <person name="Shewmaker P.L."/>
            <person name="Whitney A.M."/>
            <person name="McLaughlin R.W."/>
        </authorList>
    </citation>
    <scope>NUCLEOTIDE SEQUENCE [LARGE SCALE GENOMIC DNA]</scope>
    <source>
        <strain evidence="2 4">LMG 23085</strain>
    </source>
</reference>